<proteinExistence type="inferred from homology"/>
<comment type="similarity">
    <text evidence="2 7">Belongs to the tetraspanin (TM4SF) family.</text>
</comment>
<dbReference type="PRINTS" id="PR00259">
    <property type="entry name" value="TMFOUR"/>
</dbReference>
<dbReference type="GO" id="GO:0005886">
    <property type="term" value="C:plasma membrane"/>
    <property type="evidence" value="ECO:0007669"/>
    <property type="project" value="TreeGrafter"/>
</dbReference>
<feature type="transmembrane region" description="Helical" evidence="7">
    <location>
        <begin position="95"/>
        <end position="116"/>
    </location>
</feature>
<keyword evidence="5 7" id="KW-0472">Membrane</keyword>
<accession>V4ANB2</accession>
<evidence type="ECO:0000256" key="4">
    <source>
        <dbReference type="ARBA" id="ARBA00022989"/>
    </source>
</evidence>
<dbReference type="Gene3D" id="1.10.1450.10">
    <property type="entry name" value="Tetraspanin"/>
    <property type="match status" value="1"/>
</dbReference>
<dbReference type="EMBL" id="KB201701">
    <property type="protein sequence ID" value="ESO95101.1"/>
    <property type="molecule type" value="Genomic_DNA"/>
</dbReference>
<evidence type="ECO:0000256" key="2">
    <source>
        <dbReference type="ARBA" id="ARBA00006840"/>
    </source>
</evidence>
<keyword evidence="9" id="KW-1185">Reference proteome</keyword>
<dbReference type="OrthoDB" id="2014092at2759"/>
<evidence type="ECO:0000256" key="3">
    <source>
        <dbReference type="ARBA" id="ARBA00022692"/>
    </source>
</evidence>
<keyword evidence="6" id="KW-1015">Disulfide bond</keyword>
<comment type="caution">
    <text evidence="7">Lacks conserved residue(s) required for the propagation of feature annotation.</text>
</comment>
<comment type="subcellular location">
    <subcellularLocation>
        <location evidence="1 7">Membrane</location>
        <topology evidence="1 7">Multi-pass membrane protein</topology>
    </subcellularLocation>
</comment>
<name>V4ANB2_LOTGI</name>
<keyword evidence="4 7" id="KW-1133">Transmembrane helix</keyword>
<gene>
    <name evidence="8" type="ORF">LOTGIDRAFT_160862</name>
</gene>
<dbReference type="KEGG" id="lgi:LOTGIDRAFT_160862"/>
<dbReference type="Pfam" id="PF00335">
    <property type="entry name" value="Tetraspanin"/>
    <property type="match status" value="1"/>
</dbReference>
<dbReference type="GeneID" id="20238515"/>
<dbReference type="PANTHER" id="PTHR19282:SF431">
    <property type="entry name" value="TETRASPANIN 26A, ISOFORM B-RELATED"/>
    <property type="match status" value="1"/>
</dbReference>
<dbReference type="PANTHER" id="PTHR19282">
    <property type="entry name" value="TETRASPANIN"/>
    <property type="match status" value="1"/>
</dbReference>
<organism evidence="8 9">
    <name type="scientific">Lottia gigantea</name>
    <name type="common">Giant owl limpet</name>
    <dbReference type="NCBI Taxonomy" id="225164"/>
    <lineage>
        <taxon>Eukaryota</taxon>
        <taxon>Metazoa</taxon>
        <taxon>Spiralia</taxon>
        <taxon>Lophotrochozoa</taxon>
        <taxon>Mollusca</taxon>
        <taxon>Gastropoda</taxon>
        <taxon>Patellogastropoda</taxon>
        <taxon>Lottioidea</taxon>
        <taxon>Lottiidae</taxon>
        <taxon>Lottia</taxon>
    </lineage>
</organism>
<dbReference type="PIRSF" id="PIRSF002419">
    <property type="entry name" value="Tetraspanin"/>
    <property type="match status" value="1"/>
</dbReference>
<dbReference type="RefSeq" id="XP_009054292.1">
    <property type="nucleotide sequence ID" value="XM_009056044.1"/>
</dbReference>
<dbReference type="InterPro" id="IPR018499">
    <property type="entry name" value="Tetraspanin/Peripherin"/>
</dbReference>
<evidence type="ECO:0000256" key="7">
    <source>
        <dbReference type="RuleBase" id="RU361218"/>
    </source>
</evidence>
<dbReference type="STRING" id="225164.V4ANB2"/>
<evidence type="ECO:0000256" key="5">
    <source>
        <dbReference type="ARBA" id="ARBA00023136"/>
    </source>
</evidence>
<protein>
    <recommendedName>
        <fullName evidence="7">Tetraspanin</fullName>
    </recommendedName>
</protein>
<dbReference type="SUPFAM" id="SSF48652">
    <property type="entry name" value="Tetraspanin"/>
    <property type="match status" value="1"/>
</dbReference>
<dbReference type="AlphaFoldDB" id="V4ANB2"/>
<feature type="transmembrane region" description="Helical" evidence="7">
    <location>
        <begin position="20"/>
        <end position="42"/>
    </location>
</feature>
<feature type="disulfide bond" evidence="6">
    <location>
        <begin position="155"/>
        <end position="190"/>
    </location>
</feature>
<evidence type="ECO:0000256" key="1">
    <source>
        <dbReference type="ARBA" id="ARBA00004141"/>
    </source>
</evidence>
<reference evidence="8 9" key="1">
    <citation type="journal article" date="2013" name="Nature">
        <title>Insights into bilaterian evolution from three spiralian genomes.</title>
        <authorList>
            <person name="Simakov O."/>
            <person name="Marletaz F."/>
            <person name="Cho S.J."/>
            <person name="Edsinger-Gonzales E."/>
            <person name="Havlak P."/>
            <person name="Hellsten U."/>
            <person name="Kuo D.H."/>
            <person name="Larsson T."/>
            <person name="Lv J."/>
            <person name="Arendt D."/>
            <person name="Savage R."/>
            <person name="Osoegawa K."/>
            <person name="de Jong P."/>
            <person name="Grimwood J."/>
            <person name="Chapman J.A."/>
            <person name="Shapiro H."/>
            <person name="Aerts A."/>
            <person name="Otillar R.P."/>
            <person name="Terry A.Y."/>
            <person name="Boore J.L."/>
            <person name="Grigoriev I.V."/>
            <person name="Lindberg D.R."/>
            <person name="Seaver E.C."/>
            <person name="Weisblat D.A."/>
            <person name="Putnam N.H."/>
            <person name="Rokhsar D.S."/>
        </authorList>
    </citation>
    <scope>NUCLEOTIDE SEQUENCE [LARGE SCALE GENOMIC DNA]</scope>
</reference>
<dbReference type="Proteomes" id="UP000030746">
    <property type="component" value="Unassembled WGS sequence"/>
</dbReference>
<dbReference type="InterPro" id="IPR008952">
    <property type="entry name" value="Tetraspanin_EC2_sf"/>
</dbReference>
<dbReference type="InterPro" id="IPR000301">
    <property type="entry name" value="Tetraspanin_animals"/>
</dbReference>
<evidence type="ECO:0000313" key="8">
    <source>
        <dbReference type="EMBL" id="ESO95101.1"/>
    </source>
</evidence>
<keyword evidence="3 7" id="KW-0812">Transmembrane</keyword>
<evidence type="ECO:0000256" key="6">
    <source>
        <dbReference type="PIRSR" id="PIRSR002419-1"/>
    </source>
</evidence>
<dbReference type="OMA" id="LVINTMC"/>
<feature type="transmembrane region" description="Helical" evidence="7">
    <location>
        <begin position="54"/>
        <end position="75"/>
    </location>
</feature>
<evidence type="ECO:0000313" key="9">
    <source>
        <dbReference type="Proteomes" id="UP000030746"/>
    </source>
</evidence>
<dbReference type="HOGENOM" id="CLU_055524_0_0_1"/>
<feature type="disulfide bond" evidence="6">
    <location>
        <begin position="156"/>
        <end position="174"/>
    </location>
</feature>
<sequence length="279" mass="31927">MSCLSSEETYVSPVVKWLVFFFNFIFWVAGGIMLSLGIWAFVEKNKFYHVEVRTIYDVIFDISIGFMVLGIVIFILGSSGCIGALRENTCLLKFFYVIMILIFIGEVTLGVLAFVFRDKAKSFVTEVFQENFIPRYEDDPDAKSFIDWIQENIYCCGVTSDGYRDWNDNMYFNCTEGNPSRLKCATPYSCCRKQDTIREGVPNIFCGADTLQPDIRNSRIYTTGCIDAILNMAEQNLPIVGGVVIAFTVPQLIGICLTRMLEGQILDQISRWQRRYRQT</sequence>
<dbReference type="CTD" id="20238515"/>